<evidence type="ECO:0000313" key="1">
    <source>
        <dbReference type="EMBL" id="GBP65768.1"/>
    </source>
</evidence>
<reference evidence="1 2" key="1">
    <citation type="journal article" date="2019" name="Commun. Biol.">
        <title>The bagworm genome reveals a unique fibroin gene that provides high tensile strength.</title>
        <authorList>
            <person name="Kono N."/>
            <person name="Nakamura H."/>
            <person name="Ohtoshi R."/>
            <person name="Tomita M."/>
            <person name="Numata K."/>
            <person name="Arakawa K."/>
        </authorList>
    </citation>
    <scope>NUCLEOTIDE SEQUENCE [LARGE SCALE GENOMIC DNA]</scope>
</reference>
<gene>
    <name evidence="1" type="ORF">EVAR_30826_1</name>
</gene>
<dbReference type="EMBL" id="BGZK01000939">
    <property type="protein sequence ID" value="GBP65768.1"/>
    <property type="molecule type" value="Genomic_DNA"/>
</dbReference>
<evidence type="ECO:0000313" key="2">
    <source>
        <dbReference type="Proteomes" id="UP000299102"/>
    </source>
</evidence>
<dbReference type="Proteomes" id="UP000299102">
    <property type="component" value="Unassembled WGS sequence"/>
</dbReference>
<sequence>MVSSSTYGFRKAQSRLDCISCLVSEVQQIGFSNGLSTAGCFLDIDNSYNNDSVTSVVLALDTIGAVKKTQIAFAGRLPVANRTMFRVGLYFSAILDENSGSGAAVKTVADKSNDTGFLLSTAGESTDKFIKRVFKSNETTCLTCRGQCAKPSATDVTRTGAGRARGLFEAHAPPWEMKSF</sequence>
<organism evidence="1 2">
    <name type="scientific">Eumeta variegata</name>
    <name type="common">Bagworm moth</name>
    <name type="synonym">Eumeta japonica</name>
    <dbReference type="NCBI Taxonomy" id="151549"/>
    <lineage>
        <taxon>Eukaryota</taxon>
        <taxon>Metazoa</taxon>
        <taxon>Ecdysozoa</taxon>
        <taxon>Arthropoda</taxon>
        <taxon>Hexapoda</taxon>
        <taxon>Insecta</taxon>
        <taxon>Pterygota</taxon>
        <taxon>Neoptera</taxon>
        <taxon>Endopterygota</taxon>
        <taxon>Lepidoptera</taxon>
        <taxon>Glossata</taxon>
        <taxon>Ditrysia</taxon>
        <taxon>Tineoidea</taxon>
        <taxon>Psychidae</taxon>
        <taxon>Oiketicinae</taxon>
        <taxon>Eumeta</taxon>
    </lineage>
</organism>
<comment type="caution">
    <text evidence="1">The sequence shown here is derived from an EMBL/GenBank/DDBJ whole genome shotgun (WGS) entry which is preliminary data.</text>
</comment>
<accession>A0A4C1XQJ2</accession>
<protein>
    <submittedName>
        <fullName evidence="1">Uncharacterized protein</fullName>
    </submittedName>
</protein>
<keyword evidence="2" id="KW-1185">Reference proteome</keyword>
<dbReference type="AlphaFoldDB" id="A0A4C1XQJ2"/>
<proteinExistence type="predicted"/>
<name>A0A4C1XQJ2_EUMVA</name>